<dbReference type="AlphaFoldDB" id="A0A271J2I6"/>
<feature type="chain" id="PRO_5012718448" description="Secretion system C-terminal sorting domain-containing protein" evidence="1">
    <location>
        <begin position="23"/>
        <end position="461"/>
    </location>
</feature>
<dbReference type="OrthoDB" id="8981767at2"/>
<sequence>MPMSRSLLLASLLLTAAPHAQSFDGLGLLPENSQTLAQSTSNGGAVIVGHGEGLTTLDEDRAQIWTPTAGLRFLQDAIAQDFGTDTTGWALSHANDVSPDGRVIVGRGLYDGRQSAFRWTPTGGLVDLGTFGGVATYAEATSDDGAVVVGGAWPEGATQPRAFRWSAETGMVDLGTLGGPNAAATGVSGDGRVVFGAAEDENGRSRAVRWIEGGDAVPLGSLGNMGLGRADGSSPDGRVIVGSSVTEDNVWEAFRWTEEQGMVGLGLLDGGRVRARDSRAVATSADGSVVVGGVLNVGGYYEAFVWTQDEGMRLLQPLLEEDYGLDLEGWILVLATSISEDGSVIVGYGFNPDGVYEGWRAEVDLATAGEEDASRAGLSLRAAPNPALGRTTLTLSLDRAGDASVTLHDVLGREVATLHRGPLAAGAHRLPVGVAGLPAGVYVARAEAAGRVISRTLTVVR</sequence>
<evidence type="ECO:0000313" key="2">
    <source>
        <dbReference type="EMBL" id="PAP77175.1"/>
    </source>
</evidence>
<accession>A0A271J2I6</accession>
<gene>
    <name evidence="2" type="ORF">BSZ37_12410</name>
</gene>
<proteinExistence type="predicted"/>
<evidence type="ECO:0000313" key="3">
    <source>
        <dbReference type="Proteomes" id="UP000216339"/>
    </source>
</evidence>
<comment type="caution">
    <text evidence="2">The sequence shown here is derived from an EMBL/GenBank/DDBJ whole genome shotgun (WGS) entry which is preliminary data.</text>
</comment>
<dbReference type="SUPFAM" id="SSF69304">
    <property type="entry name" value="Tricorn protease N-terminal domain"/>
    <property type="match status" value="1"/>
</dbReference>
<dbReference type="NCBIfam" id="TIGR04183">
    <property type="entry name" value="Por_Secre_tail"/>
    <property type="match status" value="1"/>
</dbReference>
<reference evidence="2 3" key="1">
    <citation type="submission" date="2016-11" db="EMBL/GenBank/DDBJ databases">
        <title>Study of marine rhodopsin-containing bacteria.</title>
        <authorList>
            <person name="Yoshizawa S."/>
            <person name="Kumagai Y."/>
            <person name="Kogure K."/>
        </authorList>
    </citation>
    <scope>NUCLEOTIDE SEQUENCE [LARGE SCALE GENOMIC DNA]</scope>
    <source>
        <strain evidence="2 3">SAORIC-28</strain>
    </source>
</reference>
<keyword evidence="3" id="KW-1185">Reference proteome</keyword>
<evidence type="ECO:0008006" key="4">
    <source>
        <dbReference type="Google" id="ProtNLM"/>
    </source>
</evidence>
<dbReference type="Proteomes" id="UP000216339">
    <property type="component" value="Unassembled WGS sequence"/>
</dbReference>
<protein>
    <recommendedName>
        <fullName evidence="4">Secretion system C-terminal sorting domain-containing protein</fullName>
    </recommendedName>
</protein>
<evidence type="ECO:0000256" key="1">
    <source>
        <dbReference type="SAM" id="SignalP"/>
    </source>
</evidence>
<organism evidence="2 3">
    <name type="scientific">Rubrivirga marina</name>
    <dbReference type="NCBI Taxonomy" id="1196024"/>
    <lineage>
        <taxon>Bacteria</taxon>
        <taxon>Pseudomonadati</taxon>
        <taxon>Rhodothermota</taxon>
        <taxon>Rhodothermia</taxon>
        <taxon>Rhodothermales</taxon>
        <taxon>Rubricoccaceae</taxon>
        <taxon>Rubrivirga</taxon>
    </lineage>
</organism>
<keyword evidence="1" id="KW-0732">Signal</keyword>
<dbReference type="InterPro" id="IPR014262">
    <property type="entry name" value="HAF_rpt"/>
</dbReference>
<dbReference type="InterPro" id="IPR026444">
    <property type="entry name" value="Secre_tail"/>
</dbReference>
<name>A0A271J2I6_9BACT</name>
<feature type="signal peptide" evidence="1">
    <location>
        <begin position="1"/>
        <end position="22"/>
    </location>
</feature>
<dbReference type="NCBIfam" id="TIGR02913">
    <property type="entry name" value="HAF_rpt"/>
    <property type="match status" value="4"/>
</dbReference>
<dbReference type="EMBL" id="MQWD01000001">
    <property type="protein sequence ID" value="PAP77175.1"/>
    <property type="molecule type" value="Genomic_DNA"/>
</dbReference>